<organism evidence="2 3">
    <name type="scientific">Thermalbibacter longus</name>
    <dbReference type="NCBI Taxonomy" id="2951981"/>
    <lineage>
        <taxon>Bacteria</taxon>
        <taxon>Pseudomonadati</taxon>
        <taxon>Thermomicrobiota</taxon>
        <taxon>Thermomicrobia</taxon>
        <taxon>Thermomicrobiales</taxon>
        <taxon>Thermomicrobiaceae</taxon>
        <taxon>Thermalbibacter</taxon>
    </lineage>
</organism>
<protein>
    <submittedName>
        <fullName evidence="2">Nuclear transport factor 2 family protein</fullName>
    </submittedName>
</protein>
<dbReference type="InterPro" id="IPR032710">
    <property type="entry name" value="NTF2-like_dom_sf"/>
</dbReference>
<comment type="caution">
    <text evidence="2">The sequence shown here is derived from an EMBL/GenBank/DDBJ whole genome shotgun (WGS) entry which is preliminary data.</text>
</comment>
<feature type="domain" description="SnoaL-like" evidence="1">
    <location>
        <begin position="18"/>
        <end position="123"/>
    </location>
</feature>
<dbReference type="EMBL" id="JAMSLR010000016">
    <property type="protein sequence ID" value="MCM8750484.1"/>
    <property type="molecule type" value="Genomic_DNA"/>
</dbReference>
<evidence type="ECO:0000313" key="2">
    <source>
        <dbReference type="EMBL" id="MCM8750484.1"/>
    </source>
</evidence>
<keyword evidence="3" id="KW-1185">Reference proteome</keyword>
<gene>
    <name evidence="2" type="ORF">NET02_15150</name>
</gene>
<dbReference type="Gene3D" id="3.10.450.50">
    <property type="match status" value="1"/>
</dbReference>
<sequence>MQSAQHREPAKDPTMEAVERFNQAFNRHDVDAVMAAMTEDCVFENTFPPPDGERFEGQAAVRAFWEAFFLSSPGAVFEVEELFATGDRCVVRWRYRWAPDVEGTPGHIRGVDLFRVRDGKVAEKLSYVKG</sequence>
<name>A0AA41WC87_9BACT</name>
<dbReference type="SUPFAM" id="SSF54427">
    <property type="entry name" value="NTF2-like"/>
    <property type="match status" value="1"/>
</dbReference>
<evidence type="ECO:0000313" key="3">
    <source>
        <dbReference type="Proteomes" id="UP001165306"/>
    </source>
</evidence>
<evidence type="ECO:0000259" key="1">
    <source>
        <dbReference type="Pfam" id="PF12680"/>
    </source>
</evidence>
<dbReference type="Proteomes" id="UP001165306">
    <property type="component" value="Unassembled WGS sequence"/>
</dbReference>
<reference evidence="2" key="1">
    <citation type="submission" date="2022-06" db="EMBL/GenBank/DDBJ databases">
        <title>CFH 74404 Thermomicrobiaceae sp.</title>
        <authorList>
            <person name="Ming H."/>
            <person name="Li W.-J."/>
            <person name="Zhao Z."/>
        </authorList>
    </citation>
    <scope>NUCLEOTIDE SEQUENCE</scope>
    <source>
        <strain evidence="2">CFH 74404</strain>
    </source>
</reference>
<proteinExistence type="predicted"/>
<accession>A0AA41WC87</accession>
<dbReference type="InterPro" id="IPR037401">
    <property type="entry name" value="SnoaL-like"/>
</dbReference>
<dbReference type="RefSeq" id="WP_284058272.1">
    <property type="nucleotide sequence ID" value="NZ_JAMSLR010000016.1"/>
</dbReference>
<dbReference type="Pfam" id="PF12680">
    <property type="entry name" value="SnoaL_2"/>
    <property type="match status" value="1"/>
</dbReference>
<dbReference type="AlphaFoldDB" id="A0AA41WC87"/>